<keyword evidence="3" id="KW-0408">Iron</keyword>
<evidence type="ECO:0000313" key="5">
    <source>
        <dbReference type="EMBL" id="KAJ7955564.1"/>
    </source>
</evidence>
<dbReference type="InterPro" id="IPR027443">
    <property type="entry name" value="IPNS-like_sf"/>
</dbReference>
<dbReference type="PANTHER" id="PTHR10209:SF460">
    <property type="entry name" value="FE2OG DIOXYGENASE DOMAIN-CONTAINING PROTEIN"/>
    <property type="match status" value="1"/>
</dbReference>
<keyword evidence="6" id="KW-1185">Reference proteome</keyword>
<dbReference type="PANTHER" id="PTHR10209">
    <property type="entry name" value="OXIDOREDUCTASE, 2OG-FE II OXYGENASE FAMILY PROTEIN"/>
    <property type="match status" value="1"/>
</dbReference>
<dbReference type="KEGG" id="qsa:O6P43_022129"/>
<keyword evidence="1" id="KW-0479">Metal-binding</keyword>
<dbReference type="Gene3D" id="2.60.120.330">
    <property type="entry name" value="B-lactam Antibiotic, Isopenicillin N Synthase, Chain"/>
    <property type="match status" value="1"/>
</dbReference>
<evidence type="ECO:0000256" key="2">
    <source>
        <dbReference type="ARBA" id="ARBA00023002"/>
    </source>
</evidence>
<dbReference type="InterPro" id="IPR026992">
    <property type="entry name" value="DIOX_N"/>
</dbReference>
<gene>
    <name evidence="5" type="ORF">O6P43_022129</name>
</gene>
<sequence length="210" mass="22646">MANSASPVVTLPSPTAIPNIHGTVIPSIKAFAESTELLVIPSTYNSLTDLRDLEVAEELAAQIPVIDFSLLISDDPELHVKGVQHLARACEDWGFFMVTNHGIPESLMDDVINMSHKFHDMSVEEKAEFADKGVSNPIRCGTSFSAKWRTFTTGGIISKSLSSILQTSPSHASLLASSMSFQSSSSPSRLPRLAHWALGRSCLSPSPKPT</sequence>
<protein>
    <submittedName>
        <fullName evidence="5">Protein DMR6-LIKE OXYGENASE 2-like</fullName>
    </submittedName>
</protein>
<name>A0AAD7LCF3_QUISA</name>
<dbReference type="Proteomes" id="UP001163823">
    <property type="component" value="Chromosome 9"/>
</dbReference>
<accession>A0AAD7LCF3</accession>
<dbReference type="GO" id="GO:0046872">
    <property type="term" value="F:metal ion binding"/>
    <property type="evidence" value="ECO:0007669"/>
    <property type="project" value="UniProtKB-KW"/>
</dbReference>
<dbReference type="Pfam" id="PF14226">
    <property type="entry name" value="DIOX_N"/>
    <property type="match status" value="1"/>
</dbReference>
<organism evidence="5 6">
    <name type="scientific">Quillaja saponaria</name>
    <name type="common">Soap bark tree</name>
    <dbReference type="NCBI Taxonomy" id="32244"/>
    <lineage>
        <taxon>Eukaryota</taxon>
        <taxon>Viridiplantae</taxon>
        <taxon>Streptophyta</taxon>
        <taxon>Embryophyta</taxon>
        <taxon>Tracheophyta</taxon>
        <taxon>Spermatophyta</taxon>
        <taxon>Magnoliopsida</taxon>
        <taxon>eudicotyledons</taxon>
        <taxon>Gunneridae</taxon>
        <taxon>Pentapetalae</taxon>
        <taxon>rosids</taxon>
        <taxon>fabids</taxon>
        <taxon>Fabales</taxon>
        <taxon>Quillajaceae</taxon>
        <taxon>Quillaja</taxon>
    </lineage>
</organism>
<comment type="caution">
    <text evidence="5">The sequence shown here is derived from an EMBL/GenBank/DDBJ whole genome shotgun (WGS) entry which is preliminary data.</text>
</comment>
<evidence type="ECO:0000256" key="3">
    <source>
        <dbReference type="ARBA" id="ARBA00023004"/>
    </source>
</evidence>
<evidence type="ECO:0000313" key="6">
    <source>
        <dbReference type="Proteomes" id="UP001163823"/>
    </source>
</evidence>
<keyword evidence="2" id="KW-0560">Oxidoreductase</keyword>
<dbReference type="EMBL" id="JARAOO010000009">
    <property type="protein sequence ID" value="KAJ7955564.1"/>
    <property type="molecule type" value="Genomic_DNA"/>
</dbReference>
<dbReference type="SUPFAM" id="SSF51197">
    <property type="entry name" value="Clavaminate synthase-like"/>
    <property type="match status" value="1"/>
</dbReference>
<feature type="domain" description="Non-haem dioxygenase N-terminal" evidence="4">
    <location>
        <begin position="63"/>
        <end position="136"/>
    </location>
</feature>
<proteinExistence type="predicted"/>
<dbReference type="AlphaFoldDB" id="A0AAD7LCF3"/>
<dbReference type="GO" id="GO:0016491">
    <property type="term" value="F:oxidoreductase activity"/>
    <property type="evidence" value="ECO:0007669"/>
    <property type="project" value="UniProtKB-KW"/>
</dbReference>
<evidence type="ECO:0000256" key="1">
    <source>
        <dbReference type="ARBA" id="ARBA00022723"/>
    </source>
</evidence>
<evidence type="ECO:0000259" key="4">
    <source>
        <dbReference type="Pfam" id="PF14226"/>
    </source>
</evidence>
<reference evidence="5" key="1">
    <citation type="journal article" date="2023" name="Science">
        <title>Elucidation of the pathway for biosynthesis of saponin adjuvants from the soapbark tree.</title>
        <authorList>
            <person name="Reed J."/>
            <person name="Orme A."/>
            <person name="El-Demerdash A."/>
            <person name="Owen C."/>
            <person name="Martin L.B.B."/>
            <person name="Misra R.C."/>
            <person name="Kikuchi S."/>
            <person name="Rejzek M."/>
            <person name="Martin A.C."/>
            <person name="Harkess A."/>
            <person name="Leebens-Mack J."/>
            <person name="Louveau T."/>
            <person name="Stephenson M.J."/>
            <person name="Osbourn A."/>
        </authorList>
    </citation>
    <scope>NUCLEOTIDE SEQUENCE</scope>
    <source>
        <strain evidence="5">S10</strain>
    </source>
</reference>